<dbReference type="Proteomes" id="UP000294723">
    <property type="component" value="Unassembled WGS sequence"/>
</dbReference>
<name>A0A4R5BIA3_9PSEU</name>
<dbReference type="GO" id="GO:0016491">
    <property type="term" value="F:oxidoreductase activity"/>
    <property type="evidence" value="ECO:0007669"/>
    <property type="project" value="UniProtKB-KW"/>
</dbReference>
<dbReference type="AlphaFoldDB" id="A0A4R5BIA3"/>
<feature type="domain" description="6-phosphogluconate dehydrogenase NADP-binding" evidence="3">
    <location>
        <begin position="8"/>
        <end position="157"/>
    </location>
</feature>
<dbReference type="Gene3D" id="3.40.50.720">
    <property type="entry name" value="NAD(P)-binding Rossmann-like Domain"/>
    <property type="match status" value="1"/>
</dbReference>
<evidence type="ECO:0000259" key="3">
    <source>
        <dbReference type="Pfam" id="PF03446"/>
    </source>
</evidence>
<gene>
    <name evidence="4" type="ORF">E1202_25405</name>
</gene>
<accession>A0A4R5BIA3</accession>
<dbReference type="RefSeq" id="WP_132685652.1">
    <property type="nucleotide sequence ID" value="NZ_SMLA01000053.1"/>
</dbReference>
<dbReference type="GO" id="GO:0050661">
    <property type="term" value="F:NADP binding"/>
    <property type="evidence" value="ECO:0007669"/>
    <property type="project" value="InterPro"/>
</dbReference>
<proteinExistence type="inferred from homology"/>
<sequence length="299" mass="30905">MSVPDKCVSVIGCGNMGSKIARVLAGSRFTWAWNRNAARVDRLAPFGVHRAGSAGSAVAVSRTVLLVLADYEAAEAVLAEVPASAFEGTTFVNLITGTVTEATRFAQFINQRGGDYLEGSIWATPSMIGDPGTVIACSGRESVYLESRSVLRTLGGASCFLGAEVGLANVMEAGFPGAFCMAAHAAFAQLARTAADSGASWDAIAAAVEPAVDLLAKSLHESVARLSKGAHETDQASIDVYLAAALKYDQTLRDGRGNASSPFIGALISVLRKASGDGFGELGPSALGVDRAFRSQPNT</sequence>
<dbReference type="EMBL" id="SMLA01000053">
    <property type="protein sequence ID" value="TDD83452.1"/>
    <property type="molecule type" value="Genomic_DNA"/>
</dbReference>
<dbReference type="Pfam" id="PF03446">
    <property type="entry name" value="NAD_binding_2"/>
    <property type="match status" value="1"/>
</dbReference>
<keyword evidence="2" id="KW-0560">Oxidoreductase</keyword>
<comment type="similarity">
    <text evidence="1">Belongs to the HIBADH-related family.</text>
</comment>
<dbReference type="SUPFAM" id="SSF51735">
    <property type="entry name" value="NAD(P)-binding Rossmann-fold domains"/>
    <property type="match status" value="1"/>
</dbReference>
<evidence type="ECO:0000256" key="2">
    <source>
        <dbReference type="ARBA" id="ARBA00023002"/>
    </source>
</evidence>
<dbReference type="InterPro" id="IPR015815">
    <property type="entry name" value="HIBADH-related"/>
</dbReference>
<dbReference type="PIRSF" id="PIRSF000103">
    <property type="entry name" value="HIBADH"/>
    <property type="match status" value="1"/>
</dbReference>
<keyword evidence="5" id="KW-1185">Reference proteome</keyword>
<dbReference type="InterPro" id="IPR006115">
    <property type="entry name" value="6PGDH_NADP-bd"/>
</dbReference>
<evidence type="ECO:0000313" key="4">
    <source>
        <dbReference type="EMBL" id="TDD83452.1"/>
    </source>
</evidence>
<dbReference type="PANTHER" id="PTHR43580">
    <property type="entry name" value="OXIDOREDUCTASE GLYR1-RELATED"/>
    <property type="match status" value="1"/>
</dbReference>
<protein>
    <submittedName>
        <fullName evidence="4">NAD(P)-dependent oxidoreductase</fullName>
    </submittedName>
</protein>
<reference evidence="4 5" key="1">
    <citation type="submission" date="2019-03" db="EMBL/GenBank/DDBJ databases">
        <title>Draft genome sequences of novel Actinobacteria.</title>
        <authorList>
            <person name="Sahin N."/>
            <person name="Ay H."/>
            <person name="Saygin H."/>
        </authorList>
    </citation>
    <scope>NUCLEOTIDE SEQUENCE [LARGE SCALE GENOMIC DNA]</scope>
    <source>
        <strain evidence="4 5">5K548</strain>
    </source>
</reference>
<dbReference type="InterPro" id="IPR051265">
    <property type="entry name" value="HIBADH-related_NP60_sf"/>
</dbReference>
<comment type="caution">
    <text evidence="4">The sequence shown here is derived from an EMBL/GenBank/DDBJ whole genome shotgun (WGS) entry which is preliminary data.</text>
</comment>
<organism evidence="4 5">
    <name type="scientific">Saccharopolyspora karakumensis</name>
    <dbReference type="NCBI Taxonomy" id="2530386"/>
    <lineage>
        <taxon>Bacteria</taxon>
        <taxon>Bacillati</taxon>
        <taxon>Actinomycetota</taxon>
        <taxon>Actinomycetes</taxon>
        <taxon>Pseudonocardiales</taxon>
        <taxon>Pseudonocardiaceae</taxon>
        <taxon>Saccharopolyspora</taxon>
    </lineage>
</organism>
<dbReference type="Gene3D" id="1.10.1040.10">
    <property type="entry name" value="N-(1-d-carboxylethyl)-l-norvaline Dehydrogenase, domain 2"/>
    <property type="match status" value="1"/>
</dbReference>
<dbReference type="InterPro" id="IPR013328">
    <property type="entry name" value="6PGD_dom2"/>
</dbReference>
<dbReference type="PANTHER" id="PTHR43580:SF2">
    <property type="entry name" value="CYTOKINE-LIKE NUCLEAR FACTOR N-PAC"/>
    <property type="match status" value="1"/>
</dbReference>
<dbReference type="InterPro" id="IPR036291">
    <property type="entry name" value="NAD(P)-bd_dom_sf"/>
</dbReference>
<evidence type="ECO:0000256" key="1">
    <source>
        <dbReference type="ARBA" id="ARBA00009080"/>
    </source>
</evidence>
<evidence type="ECO:0000313" key="5">
    <source>
        <dbReference type="Proteomes" id="UP000294723"/>
    </source>
</evidence>